<evidence type="ECO:0000313" key="7">
    <source>
        <dbReference type="Proteomes" id="UP000018296"/>
    </source>
</evidence>
<dbReference type="PANTHER" id="PTHR43776">
    <property type="entry name" value="TRANSPORT ATP-BINDING PROTEIN"/>
    <property type="match status" value="1"/>
</dbReference>
<dbReference type="InterPro" id="IPR013563">
    <property type="entry name" value="Oligopep_ABC_C"/>
</dbReference>
<feature type="domain" description="ABC transporter" evidence="5">
    <location>
        <begin position="9"/>
        <end position="255"/>
    </location>
</feature>
<dbReference type="Pfam" id="PF08352">
    <property type="entry name" value="oligo_HPY"/>
    <property type="match status" value="1"/>
</dbReference>
<dbReference type="RefSeq" id="WP_023509536.1">
    <property type="nucleotide sequence ID" value="NZ_AWTC01000004.1"/>
</dbReference>
<dbReference type="GO" id="GO:0055085">
    <property type="term" value="P:transmembrane transport"/>
    <property type="evidence" value="ECO:0007669"/>
    <property type="project" value="UniProtKB-ARBA"/>
</dbReference>
<organism evidence="6 7">
    <name type="scientific">Sporolactobacillus laevolacticus DSM 442</name>
    <dbReference type="NCBI Taxonomy" id="1395513"/>
    <lineage>
        <taxon>Bacteria</taxon>
        <taxon>Bacillati</taxon>
        <taxon>Bacillota</taxon>
        <taxon>Bacilli</taxon>
        <taxon>Bacillales</taxon>
        <taxon>Sporolactobacillaceae</taxon>
        <taxon>Sporolactobacillus</taxon>
    </lineage>
</organism>
<dbReference type="Gene3D" id="3.40.50.300">
    <property type="entry name" value="P-loop containing nucleotide triphosphate hydrolases"/>
    <property type="match status" value="1"/>
</dbReference>
<dbReference type="AlphaFoldDB" id="V6IZ44"/>
<dbReference type="PROSITE" id="PS00211">
    <property type="entry name" value="ABC_TRANSPORTER_1"/>
    <property type="match status" value="1"/>
</dbReference>
<keyword evidence="4" id="KW-0067">ATP-binding</keyword>
<dbReference type="GO" id="GO:0015833">
    <property type="term" value="P:peptide transport"/>
    <property type="evidence" value="ECO:0007669"/>
    <property type="project" value="InterPro"/>
</dbReference>
<evidence type="ECO:0000313" key="6">
    <source>
        <dbReference type="EMBL" id="EST12705.1"/>
    </source>
</evidence>
<comment type="caution">
    <text evidence="6">The sequence shown here is derived from an EMBL/GenBank/DDBJ whole genome shotgun (WGS) entry which is preliminary data.</text>
</comment>
<proteinExistence type="inferred from homology"/>
<comment type="similarity">
    <text evidence="1">Belongs to the ABC transporter superfamily.</text>
</comment>
<dbReference type="PATRIC" id="fig|1395513.3.peg.1273"/>
<dbReference type="GO" id="GO:0005524">
    <property type="term" value="F:ATP binding"/>
    <property type="evidence" value="ECO:0007669"/>
    <property type="project" value="UniProtKB-KW"/>
</dbReference>
<evidence type="ECO:0000259" key="5">
    <source>
        <dbReference type="PROSITE" id="PS50893"/>
    </source>
</evidence>
<dbReference type="InterPro" id="IPR027417">
    <property type="entry name" value="P-loop_NTPase"/>
</dbReference>
<dbReference type="CDD" id="cd03257">
    <property type="entry name" value="ABC_NikE_OppD_transporters"/>
    <property type="match status" value="1"/>
</dbReference>
<dbReference type="eggNOG" id="COG4608">
    <property type="taxonomic scope" value="Bacteria"/>
</dbReference>
<dbReference type="InterPro" id="IPR017871">
    <property type="entry name" value="ABC_transporter-like_CS"/>
</dbReference>
<dbReference type="InterPro" id="IPR003439">
    <property type="entry name" value="ABC_transporter-like_ATP-bd"/>
</dbReference>
<keyword evidence="7" id="KW-1185">Reference proteome</keyword>
<dbReference type="PANTHER" id="PTHR43776:SF7">
    <property type="entry name" value="D,D-DIPEPTIDE TRANSPORT ATP-BINDING PROTEIN DDPF-RELATED"/>
    <property type="match status" value="1"/>
</dbReference>
<dbReference type="Pfam" id="PF00005">
    <property type="entry name" value="ABC_tran"/>
    <property type="match status" value="1"/>
</dbReference>
<dbReference type="InterPro" id="IPR050319">
    <property type="entry name" value="ABC_transp_ATP-bind"/>
</dbReference>
<keyword evidence="3" id="KW-0547">Nucleotide-binding</keyword>
<name>V6IZ44_9BACL</name>
<dbReference type="SUPFAM" id="SSF52540">
    <property type="entry name" value="P-loop containing nucleoside triphosphate hydrolases"/>
    <property type="match status" value="1"/>
</dbReference>
<evidence type="ECO:0000256" key="3">
    <source>
        <dbReference type="ARBA" id="ARBA00022741"/>
    </source>
</evidence>
<dbReference type="OrthoDB" id="9802264at2"/>
<evidence type="ECO:0000256" key="2">
    <source>
        <dbReference type="ARBA" id="ARBA00022448"/>
    </source>
</evidence>
<dbReference type="Proteomes" id="UP000018296">
    <property type="component" value="Unassembled WGS sequence"/>
</dbReference>
<accession>V6IZ44</accession>
<keyword evidence="2" id="KW-0813">Transport</keyword>
<dbReference type="EMBL" id="AWTC01000004">
    <property type="protein sequence ID" value="EST12705.1"/>
    <property type="molecule type" value="Genomic_DNA"/>
</dbReference>
<dbReference type="PROSITE" id="PS50893">
    <property type="entry name" value="ABC_TRANSPORTER_2"/>
    <property type="match status" value="1"/>
</dbReference>
<evidence type="ECO:0000256" key="4">
    <source>
        <dbReference type="ARBA" id="ARBA00022840"/>
    </source>
</evidence>
<dbReference type="SMART" id="SM00382">
    <property type="entry name" value="AAA"/>
    <property type="match status" value="1"/>
</dbReference>
<evidence type="ECO:0000256" key="1">
    <source>
        <dbReference type="ARBA" id="ARBA00005417"/>
    </source>
</evidence>
<reference evidence="6 7" key="1">
    <citation type="journal article" date="2013" name="Genome Announc.">
        <title>Genome Sequence of Sporolactobacillus laevolacticus DSM442, an Efficient Polymer-Grade D-Lactate Producer from Agricultural Waste Cottonseed as a Nitrogen Source.</title>
        <authorList>
            <person name="Wang H."/>
            <person name="Wang L."/>
            <person name="Ju J."/>
            <person name="Yu B."/>
            <person name="Ma Y."/>
        </authorList>
    </citation>
    <scope>NUCLEOTIDE SEQUENCE [LARGE SCALE GENOMIC DNA]</scope>
    <source>
        <strain evidence="6 7">DSM 442</strain>
    </source>
</reference>
<dbReference type="InterPro" id="IPR003593">
    <property type="entry name" value="AAA+_ATPase"/>
</dbReference>
<gene>
    <name evidence="6" type="ORF">P343_06225</name>
</gene>
<dbReference type="GO" id="GO:0016887">
    <property type="term" value="F:ATP hydrolysis activity"/>
    <property type="evidence" value="ECO:0007669"/>
    <property type="project" value="InterPro"/>
</dbReference>
<dbReference type="STRING" id="1395513.P343_06225"/>
<dbReference type="FunFam" id="3.40.50.300:FF:000016">
    <property type="entry name" value="Oligopeptide ABC transporter ATP-binding component"/>
    <property type="match status" value="1"/>
</dbReference>
<protein>
    <submittedName>
        <fullName evidence="6">Peptide ABC transporter substrate-binding protein</fullName>
    </submittedName>
</protein>
<sequence length="324" mass="37099">MSEDKRKLLEVLHLKKYFNQGSRQEVRAVDDVSFDIYEGETFGLVGESGCGKSTTGRTIIQLYEATGGEVLFNGQNIFKIKKSAGRNKLRQEIQMIFQDPFASLDPHLTVKDIIAEGMDVHHLSGTSKERENRVYELLEEVGLNREHAGRYPHEFSGGQRQRIGIARALAVDPKLIIADEPISALDVSIQAQVVNLLKKIQRQQGLTYLFIAHDLSMVKYISDRIGVMHQGMIVELADSEELYRTPLHPYTESLLSAIPQPDPISERKRQRLEYQSKKGNGQMKKLREIAPRHFVYCAEHEVTEYQQKYKTIQNEKEESRDEIN</sequence>